<dbReference type="PANTHER" id="PTHR11439">
    <property type="entry name" value="GAG-POL-RELATED RETROTRANSPOSON"/>
    <property type="match status" value="1"/>
</dbReference>
<accession>A0A9W6WUT8</accession>
<comment type="caution">
    <text evidence="2">The sequence shown here is derived from an EMBL/GenBank/DDBJ whole genome shotgun (WGS) entry which is preliminary data.</text>
</comment>
<dbReference type="InterPro" id="IPR043502">
    <property type="entry name" value="DNA/RNA_pol_sf"/>
</dbReference>
<evidence type="ECO:0000313" key="2">
    <source>
        <dbReference type="EMBL" id="GMF18505.1"/>
    </source>
</evidence>
<dbReference type="PANTHER" id="PTHR11439:SF491">
    <property type="entry name" value="INTEGRASE CATALYTIC DOMAIN-CONTAINING PROTEIN"/>
    <property type="match status" value="1"/>
</dbReference>
<dbReference type="EMBL" id="BSXT01000131">
    <property type="protein sequence ID" value="GMF18505.1"/>
    <property type="molecule type" value="Genomic_DNA"/>
</dbReference>
<protein>
    <submittedName>
        <fullName evidence="2">Unnamed protein product</fullName>
    </submittedName>
</protein>
<dbReference type="AlphaFoldDB" id="A0A9W6WUT8"/>
<dbReference type="Pfam" id="PF07727">
    <property type="entry name" value="RVT_2"/>
    <property type="match status" value="1"/>
</dbReference>
<organism evidence="2 3">
    <name type="scientific">Phytophthora fragariaefolia</name>
    <dbReference type="NCBI Taxonomy" id="1490495"/>
    <lineage>
        <taxon>Eukaryota</taxon>
        <taxon>Sar</taxon>
        <taxon>Stramenopiles</taxon>
        <taxon>Oomycota</taxon>
        <taxon>Peronosporomycetes</taxon>
        <taxon>Peronosporales</taxon>
        <taxon>Peronosporaceae</taxon>
        <taxon>Phytophthora</taxon>
    </lineage>
</organism>
<name>A0A9W6WUT8_9STRA</name>
<dbReference type="SUPFAM" id="SSF56672">
    <property type="entry name" value="DNA/RNA polymerases"/>
    <property type="match status" value="1"/>
</dbReference>
<dbReference type="InterPro" id="IPR013103">
    <property type="entry name" value="RVT_2"/>
</dbReference>
<gene>
    <name evidence="2" type="ORF">Pfra01_000164500</name>
</gene>
<keyword evidence="3" id="KW-1185">Reference proteome</keyword>
<feature type="domain" description="Reverse transcriptase Ty1/copia-type" evidence="1">
    <location>
        <begin position="5"/>
        <end position="80"/>
    </location>
</feature>
<evidence type="ECO:0000259" key="1">
    <source>
        <dbReference type="Pfam" id="PF07727"/>
    </source>
</evidence>
<dbReference type="Proteomes" id="UP001165121">
    <property type="component" value="Unassembled WGS sequence"/>
</dbReference>
<sequence length="164" mass="18535">MIMYVLVYVDDILAATNDEAYKEQLFNGLNNAYGLKDQGLLKQYLGVEVEQTSESIKINQGKYAREFSEKFGYQNAHAVGNSMETNVRLAPLEEDEKSETCFQYREAIGMLMYLAISTRPDLAFTLGQLSRFVANPSAKHVGAVKTMLRYLVGTLDYGITYCRK</sequence>
<proteinExistence type="predicted"/>
<evidence type="ECO:0000313" key="3">
    <source>
        <dbReference type="Proteomes" id="UP001165121"/>
    </source>
</evidence>
<reference evidence="2" key="1">
    <citation type="submission" date="2023-04" db="EMBL/GenBank/DDBJ databases">
        <title>Phytophthora fragariaefolia NBRC 109709.</title>
        <authorList>
            <person name="Ichikawa N."/>
            <person name="Sato H."/>
            <person name="Tonouchi N."/>
        </authorList>
    </citation>
    <scope>NUCLEOTIDE SEQUENCE</scope>
    <source>
        <strain evidence="2">NBRC 109709</strain>
    </source>
</reference>
<dbReference type="OrthoDB" id="121181at2759"/>